<dbReference type="EMBL" id="DTGA01000112">
    <property type="protein sequence ID" value="HGB31201.1"/>
    <property type="molecule type" value="Genomic_DNA"/>
</dbReference>
<dbReference type="Gene3D" id="3.30.1380.20">
    <property type="entry name" value="Trafficking protein particle complex subunit 3"/>
    <property type="match status" value="1"/>
</dbReference>
<evidence type="ECO:0000313" key="1">
    <source>
        <dbReference type="EMBL" id="HGB31201.1"/>
    </source>
</evidence>
<gene>
    <name evidence="1" type="ORF">ENV35_04925</name>
</gene>
<evidence type="ECO:0008006" key="2">
    <source>
        <dbReference type="Google" id="ProtNLM"/>
    </source>
</evidence>
<organism evidence="1">
    <name type="scientific">Dictyoglomus turgidum</name>
    <dbReference type="NCBI Taxonomy" id="513050"/>
    <lineage>
        <taxon>Bacteria</taxon>
        <taxon>Pseudomonadati</taxon>
        <taxon>Dictyoglomota</taxon>
        <taxon>Dictyoglomia</taxon>
        <taxon>Dictyoglomales</taxon>
        <taxon>Dictyoglomaceae</taxon>
        <taxon>Dictyoglomus</taxon>
    </lineage>
</organism>
<proteinExistence type="predicted"/>
<protein>
    <recommendedName>
        <fullName evidence="2">4-vinyl reductase 4VR domain-containing protein</fullName>
    </recommendedName>
</protein>
<name>A0A7C3SNP7_9BACT</name>
<dbReference type="InterPro" id="IPR024096">
    <property type="entry name" value="NO_sig/Golgi_transp_ligand-bd"/>
</dbReference>
<dbReference type="AlphaFoldDB" id="A0A7C3SNP7"/>
<sequence>MAIADILKKLLLGRAFSAEEGRIVLFNTLEVSMIESKSLVFFLQKVFEKLGDKTAYEILKKSVEITMLTFKNTLKINFSKLLINPKNWLGFMDFYGWGKFELLNVSTQKNIEKYSIKVSNSPFTQYAKQTFGKNSKVCKLIEANLEVSFKILNEKAKSIKVEEKACYTKGSPYCIFDVVIEK</sequence>
<comment type="caution">
    <text evidence="1">The sequence shown here is derived from an EMBL/GenBank/DDBJ whole genome shotgun (WGS) entry which is preliminary data.</text>
</comment>
<reference evidence="1" key="1">
    <citation type="journal article" date="2020" name="mSystems">
        <title>Genome- and Community-Level Interaction Insights into Carbon Utilization and Element Cycling Functions of Hydrothermarchaeota in Hydrothermal Sediment.</title>
        <authorList>
            <person name="Zhou Z."/>
            <person name="Liu Y."/>
            <person name="Xu W."/>
            <person name="Pan J."/>
            <person name="Luo Z.H."/>
            <person name="Li M."/>
        </authorList>
    </citation>
    <scope>NUCLEOTIDE SEQUENCE [LARGE SCALE GENOMIC DNA]</scope>
    <source>
        <strain evidence="1">SpSt-751</strain>
    </source>
</reference>
<accession>A0A7C3SNP7</accession>
<dbReference type="SUPFAM" id="SSF111126">
    <property type="entry name" value="Ligand-binding domain in the NO signalling and Golgi transport"/>
    <property type="match status" value="1"/>
</dbReference>